<protein>
    <submittedName>
        <fullName evidence="10">ABC transporter permease</fullName>
    </submittedName>
    <submittedName>
        <fullName evidence="11">Bicarbonate transport system permease protein CmpB</fullName>
    </submittedName>
</protein>
<dbReference type="OrthoDB" id="3173654at2"/>
<feature type="transmembrane region" description="Helical" evidence="7">
    <location>
        <begin position="216"/>
        <end position="236"/>
    </location>
</feature>
<feature type="transmembrane region" description="Helical" evidence="7">
    <location>
        <begin position="60"/>
        <end position="78"/>
    </location>
</feature>
<keyword evidence="5 7" id="KW-1133">Transmembrane helix</keyword>
<gene>
    <name evidence="11" type="primary">cmpB</name>
    <name evidence="10" type="ORF">C0Z10_08595</name>
    <name evidence="11" type="ORF">NCTC13652_00720</name>
</gene>
<dbReference type="EMBL" id="LR134473">
    <property type="protein sequence ID" value="VEI02541.1"/>
    <property type="molecule type" value="Genomic_DNA"/>
</dbReference>
<dbReference type="GO" id="GO:0055085">
    <property type="term" value="P:transmembrane transport"/>
    <property type="evidence" value="ECO:0007669"/>
    <property type="project" value="InterPro"/>
</dbReference>
<dbReference type="RefSeq" id="WP_028703131.1">
    <property type="nucleotide sequence ID" value="NZ_CP025570.1"/>
</dbReference>
<dbReference type="AlphaFoldDB" id="A0A3Q9UIU1"/>
<feature type="transmembrane region" description="Helical" evidence="7">
    <location>
        <begin position="182"/>
        <end position="204"/>
    </location>
</feature>
<feature type="domain" description="ABC transmembrane type-1" evidence="9">
    <location>
        <begin position="174"/>
        <end position="359"/>
    </location>
</feature>
<dbReference type="Gene3D" id="1.10.3720.10">
    <property type="entry name" value="MetI-like"/>
    <property type="match status" value="1"/>
</dbReference>
<proteinExistence type="inferred from homology"/>
<evidence type="ECO:0000313" key="12">
    <source>
        <dbReference type="Proteomes" id="UP000277858"/>
    </source>
</evidence>
<dbReference type="STRING" id="1122997.GCA_000425285_01552"/>
<name>A0A3Q9UIU1_9ACTN</name>
<keyword evidence="3" id="KW-1003">Cell membrane</keyword>
<dbReference type="GO" id="GO:0005886">
    <property type="term" value="C:plasma membrane"/>
    <property type="evidence" value="ECO:0007669"/>
    <property type="project" value="UniProtKB-SubCell"/>
</dbReference>
<feature type="transmembrane region" description="Helical" evidence="7">
    <location>
        <begin position="131"/>
        <end position="151"/>
    </location>
</feature>
<evidence type="ECO:0000259" key="9">
    <source>
        <dbReference type="PROSITE" id="PS50928"/>
    </source>
</evidence>
<feature type="transmembrane region" description="Helical" evidence="7">
    <location>
        <begin position="340"/>
        <end position="361"/>
    </location>
</feature>
<keyword evidence="2 7" id="KW-0813">Transport</keyword>
<dbReference type="PROSITE" id="PS50928">
    <property type="entry name" value="ABC_TM1"/>
    <property type="match status" value="1"/>
</dbReference>
<evidence type="ECO:0000256" key="7">
    <source>
        <dbReference type="RuleBase" id="RU363032"/>
    </source>
</evidence>
<dbReference type="CDD" id="cd06261">
    <property type="entry name" value="TM_PBP2"/>
    <property type="match status" value="1"/>
</dbReference>
<dbReference type="InterPro" id="IPR035906">
    <property type="entry name" value="MetI-like_sf"/>
</dbReference>
<dbReference type="Proteomes" id="UP000277858">
    <property type="component" value="Chromosome"/>
</dbReference>
<evidence type="ECO:0000313" key="13">
    <source>
        <dbReference type="Proteomes" id="UP000285875"/>
    </source>
</evidence>
<reference evidence="10" key="3">
    <citation type="journal article" date="2019" name="Microorganisms">
        <title>Red-Brown Pigmentation of Acidipropionibacterium jensenii Is Tied to Haemolytic Activity and cyl-Like Gene Cluster.</title>
        <authorList>
            <person name="Deptula P."/>
            <person name="Loivamaa I."/>
            <person name="Smolander O.P."/>
            <person name="Laine P."/>
            <person name="Roberts R.J."/>
            <person name="Piironen V."/>
            <person name="Paulin L."/>
            <person name="Savijoki K."/>
            <person name="Auvinen P."/>
            <person name="Varmanen P."/>
        </authorList>
    </citation>
    <scope>NUCLEOTIDE SEQUENCE</scope>
    <source>
        <strain evidence="10">JS280</strain>
    </source>
</reference>
<dbReference type="PANTHER" id="PTHR30151">
    <property type="entry name" value="ALKANE SULFONATE ABC TRANSPORTER-RELATED, MEMBRANE SUBUNIT"/>
    <property type="match status" value="1"/>
</dbReference>
<evidence type="ECO:0000313" key="10">
    <source>
        <dbReference type="EMBL" id="AZZ39799.1"/>
    </source>
</evidence>
<evidence type="ECO:0000256" key="2">
    <source>
        <dbReference type="ARBA" id="ARBA00022448"/>
    </source>
</evidence>
<keyword evidence="4 7" id="KW-0812">Transmembrane</keyword>
<evidence type="ECO:0000256" key="5">
    <source>
        <dbReference type="ARBA" id="ARBA00022989"/>
    </source>
</evidence>
<evidence type="ECO:0000313" key="11">
    <source>
        <dbReference type="EMBL" id="VEI02541.1"/>
    </source>
</evidence>
<comment type="subcellular location">
    <subcellularLocation>
        <location evidence="1 7">Cell membrane</location>
        <topology evidence="1 7">Multi-pass membrane protein</topology>
    </subcellularLocation>
</comment>
<reference evidence="11 12" key="2">
    <citation type="submission" date="2018-12" db="EMBL/GenBank/DDBJ databases">
        <authorList>
            <consortium name="Pathogen Informatics"/>
        </authorList>
    </citation>
    <scope>NUCLEOTIDE SEQUENCE [LARGE SCALE GENOMIC DNA]</scope>
    <source>
        <strain evidence="11 12">NCTC13652</strain>
    </source>
</reference>
<dbReference type="InterPro" id="IPR000515">
    <property type="entry name" value="MetI-like"/>
</dbReference>
<feature type="transmembrane region" description="Helical" evidence="7">
    <location>
        <begin position="90"/>
        <end position="110"/>
    </location>
</feature>
<evidence type="ECO:0000256" key="3">
    <source>
        <dbReference type="ARBA" id="ARBA00022475"/>
    </source>
</evidence>
<dbReference type="Pfam" id="PF00528">
    <property type="entry name" value="BPD_transp_1"/>
    <property type="match status" value="1"/>
</dbReference>
<dbReference type="KEGG" id="aji:C0Z10_08595"/>
<sequence length="375" mass="40375">MSTAVSTAASGATRTAAVDGSPTLSTAGTTRERDEALAADPRILTGLTRRHKERTASPRMVAAVLLAWLVTTLVIALVPDSDSFVVHGQTVVTVLTAGTTVALAVVWLIARRPAGPRRLAASRWLAHWSSWWIAVAVVVLAWDLATAKAGWGRPPYFPPPGQLITEAWSDRVLLGSSVAHSAGLLALGLLIGGATGLATGMWMGWSRRVGYWLSPIVKYIGPVPTLAWIPIVFIAFPNTFWAAVFLVALTVWFPMTVLTNAGIRSVPKEYFDVCQTLGASPRFLVLKVSLPAALPNIFTGIFMALPTAFVALTIAETLGVNAGLGWYINWKKGWSAYPAMYAAIAVMVIFCGTLLTVELAIRNRVLAWQKDLTRW</sequence>
<comment type="similarity">
    <text evidence="7">Belongs to the binding-protein-dependent transport system permease family.</text>
</comment>
<feature type="region of interest" description="Disordered" evidence="8">
    <location>
        <begin position="1"/>
        <end position="32"/>
    </location>
</feature>
<dbReference type="PANTHER" id="PTHR30151:SF0">
    <property type="entry name" value="ABC TRANSPORTER PERMEASE PROTEIN MJ0413-RELATED"/>
    <property type="match status" value="1"/>
</dbReference>
<dbReference type="EMBL" id="CP025570">
    <property type="protein sequence ID" value="AZZ39799.1"/>
    <property type="molecule type" value="Genomic_DNA"/>
</dbReference>
<keyword evidence="6 7" id="KW-0472">Membrane</keyword>
<organism evidence="10 13">
    <name type="scientific">Acidipropionibacterium jensenii</name>
    <dbReference type="NCBI Taxonomy" id="1749"/>
    <lineage>
        <taxon>Bacteria</taxon>
        <taxon>Bacillati</taxon>
        <taxon>Actinomycetota</taxon>
        <taxon>Actinomycetes</taxon>
        <taxon>Propionibacteriales</taxon>
        <taxon>Propionibacteriaceae</taxon>
        <taxon>Acidipropionibacterium</taxon>
    </lineage>
</organism>
<evidence type="ECO:0000256" key="4">
    <source>
        <dbReference type="ARBA" id="ARBA00022692"/>
    </source>
</evidence>
<evidence type="ECO:0000256" key="6">
    <source>
        <dbReference type="ARBA" id="ARBA00023136"/>
    </source>
</evidence>
<reference evidence="13" key="1">
    <citation type="submission" date="2017-12" db="EMBL/GenBank/DDBJ databases">
        <title>Whole genome sequencing of Acidipropionibacterium jensenii strains JS279 and JS280.</title>
        <authorList>
            <person name="Deptula P."/>
            <person name="Laine P."/>
            <person name="Smolander O.-P."/>
            <person name="Paulin L."/>
            <person name="Auvinen P."/>
            <person name="Varmanen P."/>
        </authorList>
    </citation>
    <scope>NUCLEOTIDE SEQUENCE [LARGE SCALE GENOMIC DNA]</scope>
    <source>
        <strain evidence="13">JS280</strain>
    </source>
</reference>
<evidence type="ECO:0000256" key="8">
    <source>
        <dbReference type="SAM" id="MobiDB-lite"/>
    </source>
</evidence>
<dbReference type="SUPFAM" id="SSF161098">
    <property type="entry name" value="MetI-like"/>
    <property type="match status" value="1"/>
</dbReference>
<evidence type="ECO:0000256" key="1">
    <source>
        <dbReference type="ARBA" id="ARBA00004651"/>
    </source>
</evidence>
<keyword evidence="12" id="KW-1185">Reference proteome</keyword>
<feature type="compositionally biased region" description="Low complexity" evidence="8">
    <location>
        <begin position="1"/>
        <end position="17"/>
    </location>
</feature>
<feature type="transmembrane region" description="Helical" evidence="7">
    <location>
        <begin position="242"/>
        <end position="263"/>
    </location>
</feature>
<dbReference type="Proteomes" id="UP000285875">
    <property type="component" value="Chromosome"/>
</dbReference>
<accession>A0A3Q9UIU1</accession>